<evidence type="ECO:0000313" key="4">
    <source>
        <dbReference type="EMBL" id="GMN48554.1"/>
    </source>
</evidence>
<sequence>MPIGMRVFLGLIVIAEEAGVELSVDDILALYYPQENSKNRGRYSMYPRRKKQVVGEMKNADRYWQNRYFFMLVNEKSLGALANAFYPLWGHLSKELKKPLPKALLFEQKLEQLLAQLCHFSSPKELLARKKAEKEAAKAATAEKAAQGRAFFKKKDLIMRQLLSDVDSDIINGGQIQSHLDEFLWNGLKSNLRAMGSVYRTTDKVVEQKKLVKELEDKDNERGEKLLDIERKFKDVKVSANVLIAELQTVNQVAKEGTNMMKVMADRYDEATAKIKTLEESLKQKEANNFVLVARIINAYERATLKARYDLLKEYKKGLLVDTDVEEEIELFEDSLAEAEDSSSAPIAAAAPTSNEPVPTPVEPPSSVDPSEGRETQ</sequence>
<comment type="caution">
    <text evidence="4">The sequence shown here is derived from an EMBL/GenBank/DDBJ whole genome shotgun (WGS) entry which is preliminary data.</text>
</comment>
<evidence type="ECO:0000256" key="2">
    <source>
        <dbReference type="SAM" id="MobiDB-lite"/>
    </source>
</evidence>
<feature type="signal peptide" evidence="3">
    <location>
        <begin position="1"/>
        <end position="23"/>
    </location>
</feature>
<proteinExistence type="predicted"/>
<organism evidence="4 5">
    <name type="scientific">Ficus carica</name>
    <name type="common">Common fig</name>
    <dbReference type="NCBI Taxonomy" id="3494"/>
    <lineage>
        <taxon>Eukaryota</taxon>
        <taxon>Viridiplantae</taxon>
        <taxon>Streptophyta</taxon>
        <taxon>Embryophyta</taxon>
        <taxon>Tracheophyta</taxon>
        <taxon>Spermatophyta</taxon>
        <taxon>Magnoliopsida</taxon>
        <taxon>eudicotyledons</taxon>
        <taxon>Gunneridae</taxon>
        <taxon>Pentapetalae</taxon>
        <taxon>rosids</taxon>
        <taxon>fabids</taxon>
        <taxon>Rosales</taxon>
        <taxon>Moraceae</taxon>
        <taxon>Ficeae</taxon>
        <taxon>Ficus</taxon>
    </lineage>
</organism>
<feature type="compositionally biased region" description="Low complexity" evidence="2">
    <location>
        <begin position="342"/>
        <end position="357"/>
    </location>
</feature>
<dbReference type="AlphaFoldDB" id="A0AA88A2W8"/>
<keyword evidence="3" id="KW-0732">Signal</keyword>
<keyword evidence="1" id="KW-0175">Coiled coil</keyword>
<dbReference type="EMBL" id="BTGU01000028">
    <property type="protein sequence ID" value="GMN48554.1"/>
    <property type="molecule type" value="Genomic_DNA"/>
</dbReference>
<gene>
    <name evidence="4" type="ORF">TIFTF001_017719</name>
</gene>
<feature type="coiled-coil region" evidence="1">
    <location>
        <begin position="261"/>
        <end position="288"/>
    </location>
</feature>
<keyword evidence="5" id="KW-1185">Reference proteome</keyword>
<dbReference type="Proteomes" id="UP001187192">
    <property type="component" value="Unassembled WGS sequence"/>
</dbReference>
<name>A0AA88A2W8_FICCA</name>
<evidence type="ECO:0000313" key="5">
    <source>
        <dbReference type="Proteomes" id="UP001187192"/>
    </source>
</evidence>
<protein>
    <submittedName>
        <fullName evidence="4">Uncharacterized protein</fullName>
    </submittedName>
</protein>
<evidence type="ECO:0000256" key="1">
    <source>
        <dbReference type="SAM" id="Coils"/>
    </source>
</evidence>
<evidence type="ECO:0000256" key="3">
    <source>
        <dbReference type="SAM" id="SignalP"/>
    </source>
</evidence>
<feature type="region of interest" description="Disordered" evidence="2">
    <location>
        <begin position="336"/>
        <end position="377"/>
    </location>
</feature>
<reference evidence="4" key="1">
    <citation type="submission" date="2023-07" db="EMBL/GenBank/DDBJ databases">
        <title>draft genome sequence of fig (Ficus carica).</title>
        <authorList>
            <person name="Takahashi T."/>
            <person name="Nishimura K."/>
        </authorList>
    </citation>
    <scope>NUCLEOTIDE SEQUENCE</scope>
</reference>
<accession>A0AA88A2W8</accession>
<feature type="chain" id="PRO_5041726707" evidence="3">
    <location>
        <begin position="24"/>
        <end position="377"/>
    </location>
</feature>